<reference evidence="1 2" key="1">
    <citation type="submission" date="2019-05" db="EMBL/GenBank/DDBJ databases">
        <authorList>
            <person name="Chen C."/>
        </authorList>
    </citation>
    <scope>NUCLEOTIDE SEQUENCE [LARGE SCALE GENOMIC DNA]</scope>
    <source>
        <strain evidence="1 2">HB172198</strain>
    </source>
</reference>
<name>A0A4P8XI69_9BACL</name>
<dbReference type="EMBL" id="CP040396">
    <property type="protein sequence ID" value="QCT02287.1"/>
    <property type="molecule type" value="Genomic_DNA"/>
</dbReference>
<dbReference type="KEGG" id="palo:E6C60_1571"/>
<evidence type="ECO:0000313" key="1">
    <source>
        <dbReference type="EMBL" id="QCT02287.1"/>
    </source>
</evidence>
<dbReference type="AlphaFoldDB" id="A0A4P8XI69"/>
<protein>
    <submittedName>
        <fullName evidence="1">Uncharacterized protein</fullName>
    </submittedName>
</protein>
<evidence type="ECO:0000313" key="2">
    <source>
        <dbReference type="Proteomes" id="UP000300879"/>
    </source>
</evidence>
<organism evidence="1 2">
    <name type="scientific">Paenibacillus algicola</name>
    <dbReference type="NCBI Taxonomy" id="2565926"/>
    <lineage>
        <taxon>Bacteria</taxon>
        <taxon>Bacillati</taxon>
        <taxon>Bacillota</taxon>
        <taxon>Bacilli</taxon>
        <taxon>Bacillales</taxon>
        <taxon>Paenibacillaceae</taxon>
        <taxon>Paenibacillus</taxon>
    </lineage>
</organism>
<gene>
    <name evidence="1" type="ORF">E6C60_1571</name>
</gene>
<keyword evidence="2" id="KW-1185">Reference proteome</keyword>
<sequence>MVDSMQGEFSDIKIQTGYYELSTTGKEFMSACVTHED</sequence>
<dbReference type="Proteomes" id="UP000300879">
    <property type="component" value="Chromosome"/>
</dbReference>
<proteinExistence type="predicted"/>
<accession>A0A4P8XI69</accession>